<dbReference type="Pfam" id="PF16859">
    <property type="entry name" value="TetR_C_11"/>
    <property type="match status" value="1"/>
</dbReference>
<feature type="DNA-binding region" description="H-T-H motif" evidence="4">
    <location>
        <begin position="52"/>
        <end position="71"/>
    </location>
</feature>
<accession>A0A8I1KIH4</accession>
<evidence type="ECO:0000259" key="6">
    <source>
        <dbReference type="PROSITE" id="PS50977"/>
    </source>
</evidence>
<dbReference type="SUPFAM" id="SSF46689">
    <property type="entry name" value="Homeodomain-like"/>
    <property type="match status" value="1"/>
</dbReference>
<dbReference type="PANTHER" id="PTHR30055:SF223">
    <property type="entry name" value="HTH-TYPE TRANSCRIPTIONAL REGULATOR UIDR"/>
    <property type="match status" value="1"/>
</dbReference>
<dbReference type="RefSeq" id="WP_052037157.1">
    <property type="nucleotide sequence ID" value="NZ_JAEMUK010000008.1"/>
</dbReference>
<reference evidence="7 8" key="1">
    <citation type="submission" date="2020-12" db="EMBL/GenBank/DDBJ databases">
        <title>Revised draft genomes of Rhodomicrobium vannielii ATCC 17100 and Rhodomicrobium udaipurense JA643.</title>
        <authorList>
            <person name="Conners E.M."/>
            <person name="Davenport E.J."/>
            <person name="Bose A."/>
        </authorList>
    </citation>
    <scope>NUCLEOTIDE SEQUENCE [LARGE SCALE GENOMIC DNA]</scope>
    <source>
        <strain evidence="7 8">JA643</strain>
    </source>
</reference>
<dbReference type="InterPro" id="IPR009057">
    <property type="entry name" value="Homeodomain-like_sf"/>
</dbReference>
<name>A0A8I1KIH4_9HYPH</name>
<dbReference type="PRINTS" id="PR00455">
    <property type="entry name" value="HTHTETR"/>
</dbReference>
<dbReference type="Gene3D" id="1.10.357.10">
    <property type="entry name" value="Tetracycline Repressor, domain 2"/>
    <property type="match status" value="1"/>
</dbReference>
<dbReference type="AlphaFoldDB" id="A0A8I1KIH4"/>
<dbReference type="FunFam" id="1.10.10.60:FF:000141">
    <property type="entry name" value="TetR family transcriptional regulator"/>
    <property type="match status" value="1"/>
</dbReference>
<evidence type="ECO:0000313" key="8">
    <source>
        <dbReference type="Proteomes" id="UP000623250"/>
    </source>
</evidence>
<protein>
    <submittedName>
        <fullName evidence="7">TetR/AcrR family transcriptional regulator</fullName>
    </submittedName>
</protein>
<dbReference type="EMBL" id="JAEMUK010000008">
    <property type="protein sequence ID" value="MBJ7542637.1"/>
    <property type="molecule type" value="Genomic_DNA"/>
</dbReference>
<feature type="domain" description="HTH tetR-type" evidence="6">
    <location>
        <begin position="29"/>
        <end position="89"/>
    </location>
</feature>
<evidence type="ECO:0000256" key="1">
    <source>
        <dbReference type="ARBA" id="ARBA00023015"/>
    </source>
</evidence>
<sequence length="224" mass="25011">MTQDDRPENVASRSEADTAATERKRPSQDERRAAILAAAFEVFADHGFAAARLEDVARKAGVAKGTLYLYFPDKEALFEQLLLSFANPLLSRINAIAVLPDVPAPVILERIIALFQTEIIGTEREKMLQLLISEGPRFPRIAEFHHREVVSRGLSAIRAVAKRGFERGELSSDALVKCPQLFFWPLLGVVIWRSLFGRLDPLDDATAIDAHRDLLGLIKKEKPE</sequence>
<proteinExistence type="predicted"/>
<evidence type="ECO:0000256" key="4">
    <source>
        <dbReference type="PROSITE-ProRule" id="PRU00335"/>
    </source>
</evidence>
<dbReference type="InterPro" id="IPR050109">
    <property type="entry name" value="HTH-type_TetR-like_transc_reg"/>
</dbReference>
<keyword evidence="1" id="KW-0805">Transcription regulation</keyword>
<organism evidence="7 8">
    <name type="scientific">Rhodomicrobium udaipurense</name>
    <dbReference type="NCBI Taxonomy" id="1202716"/>
    <lineage>
        <taxon>Bacteria</taxon>
        <taxon>Pseudomonadati</taxon>
        <taxon>Pseudomonadota</taxon>
        <taxon>Alphaproteobacteria</taxon>
        <taxon>Hyphomicrobiales</taxon>
        <taxon>Hyphomicrobiaceae</taxon>
        <taxon>Rhodomicrobium</taxon>
    </lineage>
</organism>
<evidence type="ECO:0000256" key="5">
    <source>
        <dbReference type="SAM" id="MobiDB-lite"/>
    </source>
</evidence>
<dbReference type="GO" id="GO:0000976">
    <property type="term" value="F:transcription cis-regulatory region binding"/>
    <property type="evidence" value="ECO:0007669"/>
    <property type="project" value="TreeGrafter"/>
</dbReference>
<dbReference type="GO" id="GO:0003700">
    <property type="term" value="F:DNA-binding transcription factor activity"/>
    <property type="evidence" value="ECO:0007669"/>
    <property type="project" value="TreeGrafter"/>
</dbReference>
<dbReference type="InterPro" id="IPR011075">
    <property type="entry name" value="TetR_C"/>
</dbReference>
<feature type="region of interest" description="Disordered" evidence="5">
    <location>
        <begin position="1"/>
        <end position="29"/>
    </location>
</feature>
<evidence type="ECO:0000256" key="3">
    <source>
        <dbReference type="ARBA" id="ARBA00023163"/>
    </source>
</evidence>
<comment type="caution">
    <text evidence="7">The sequence shown here is derived from an EMBL/GenBank/DDBJ whole genome shotgun (WGS) entry which is preliminary data.</text>
</comment>
<dbReference type="PROSITE" id="PS50977">
    <property type="entry name" value="HTH_TETR_2"/>
    <property type="match status" value="1"/>
</dbReference>
<dbReference type="InterPro" id="IPR001647">
    <property type="entry name" value="HTH_TetR"/>
</dbReference>
<keyword evidence="8" id="KW-1185">Reference proteome</keyword>
<dbReference type="PANTHER" id="PTHR30055">
    <property type="entry name" value="HTH-TYPE TRANSCRIPTIONAL REGULATOR RUTR"/>
    <property type="match status" value="1"/>
</dbReference>
<evidence type="ECO:0000313" key="7">
    <source>
        <dbReference type="EMBL" id="MBJ7542637.1"/>
    </source>
</evidence>
<dbReference type="SUPFAM" id="SSF48498">
    <property type="entry name" value="Tetracyclin repressor-like, C-terminal domain"/>
    <property type="match status" value="1"/>
</dbReference>
<gene>
    <name evidence="7" type="ORF">JDN41_03600</name>
</gene>
<evidence type="ECO:0000256" key="2">
    <source>
        <dbReference type="ARBA" id="ARBA00023125"/>
    </source>
</evidence>
<keyword evidence="3" id="KW-0804">Transcription</keyword>
<dbReference type="Proteomes" id="UP000623250">
    <property type="component" value="Unassembled WGS sequence"/>
</dbReference>
<keyword evidence="2 4" id="KW-0238">DNA-binding</keyword>
<dbReference type="InterPro" id="IPR036271">
    <property type="entry name" value="Tet_transcr_reg_TetR-rel_C_sf"/>
</dbReference>
<dbReference type="Pfam" id="PF00440">
    <property type="entry name" value="TetR_N"/>
    <property type="match status" value="1"/>
</dbReference>